<sequence>MSVFAKSVLLLLMFTLASASSNSLFLPTQHTVVTINNTLVGNQDLKIHCKSRDNDLGVHVLQKYQTFHWGFGISVFGNTLFFCSFQWGNSPLLHYYDVYIENRDWLTCDSCRWYIKEDGPCRYEYDHLQCYNWN</sequence>
<dbReference type="GO" id="GO:0005576">
    <property type="term" value="C:extracellular region"/>
    <property type="evidence" value="ECO:0007669"/>
    <property type="project" value="UniProtKB-SubCell"/>
</dbReference>
<evidence type="ECO:0000256" key="1">
    <source>
        <dbReference type="ARBA" id="ARBA00004613"/>
    </source>
</evidence>
<keyword evidence="5 6" id="KW-0732">Signal</keyword>
<comment type="subcellular location">
    <subcellularLocation>
        <location evidence="1 6">Secreted</location>
    </subcellularLocation>
</comment>
<gene>
    <name evidence="7" type="ORF">VNO80_07708</name>
</gene>
<accession>A0AAN9NJK4</accession>
<evidence type="ECO:0000256" key="5">
    <source>
        <dbReference type="ARBA" id="ARBA00022729"/>
    </source>
</evidence>
<dbReference type="Proteomes" id="UP001374584">
    <property type="component" value="Unassembled WGS sequence"/>
</dbReference>
<evidence type="ECO:0000313" key="7">
    <source>
        <dbReference type="EMBL" id="KAK7374280.1"/>
    </source>
</evidence>
<name>A0AAN9NJK4_PHACN</name>
<dbReference type="EMBL" id="JAYMYR010000003">
    <property type="protein sequence ID" value="KAK7374280.1"/>
    <property type="molecule type" value="Genomic_DNA"/>
</dbReference>
<feature type="chain" id="PRO_5042661525" description="S-protein homolog" evidence="6">
    <location>
        <begin position="20"/>
        <end position="134"/>
    </location>
</feature>
<keyword evidence="8" id="KW-1185">Reference proteome</keyword>
<keyword evidence="3 6" id="KW-0713">Self-incompatibility</keyword>
<dbReference type="InterPro" id="IPR010264">
    <property type="entry name" value="Self-incomp_S1"/>
</dbReference>
<keyword evidence="4 6" id="KW-0964">Secreted</keyword>
<organism evidence="7 8">
    <name type="scientific">Phaseolus coccineus</name>
    <name type="common">Scarlet runner bean</name>
    <name type="synonym">Phaseolus multiflorus</name>
    <dbReference type="NCBI Taxonomy" id="3886"/>
    <lineage>
        <taxon>Eukaryota</taxon>
        <taxon>Viridiplantae</taxon>
        <taxon>Streptophyta</taxon>
        <taxon>Embryophyta</taxon>
        <taxon>Tracheophyta</taxon>
        <taxon>Spermatophyta</taxon>
        <taxon>Magnoliopsida</taxon>
        <taxon>eudicotyledons</taxon>
        <taxon>Gunneridae</taxon>
        <taxon>Pentapetalae</taxon>
        <taxon>rosids</taxon>
        <taxon>fabids</taxon>
        <taxon>Fabales</taxon>
        <taxon>Fabaceae</taxon>
        <taxon>Papilionoideae</taxon>
        <taxon>50 kb inversion clade</taxon>
        <taxon>NPAAA clade</taxon>
        <taxon>indigoferoid/millettioid clade</taxon>
        <taxon>Phaseoleae</taxon>
        <taxon>Phaseolus</taxon>
    </lineage>
</organism>
<evidence type="ECO:0000256" key="6">
    <source>
        <dbReference type="RuleBase" id="RU367044"/>
    </source>
</evidence>
<comment type="caution">
    <text evidence="7">The sequence shown here is derived from an EMBL/GenBank/DDBJ whole genome shotgun (WGS) entry which is preliminary data.</text>
</comment>
<feature type="signal peptide" evidence="6">
    <location>
        <begin position="1"/>
        <end position="19"/>
    </location>
</feature>
<dbReference type="GO" id="GO:0060320">
    <property type="term" value="P:rejection of self pollen"/>
    <property type="evidence" value="ECO:0007669"/>
    <property type="project" value="UniProtKB-KW"/>
</dbReference>
<evidence type="ECO:0000313" key="8">
    <source>
        <dbReference type="Proteomes" id="UP001374584"/>
    </source>
</evidence>
<proteinExistence type="inferred from homology"/>
<evidence type="ECO:0000256" key="2">
    <source>
        <dbReference type="ARBA" id="ARBA00005581"/>
    </source>
</evidence>
<evidence type="ECO:0000256" key="3">
    <source>
        <dbReference type="ARBA" id="ARBA00022471"/>
    </source>
</evidence>
<protein>
    <recommendedName>
        <fullName evidence="6">S-protein homolog</fullName>
    </recommendedName>
</protein>
<dbReference type="PANTHER" id="PTHR31232:SF43">
    <property type="entry name" value="S-PROTEIN HOMOLOG 29-RELATED"/>
    <property type="match status" value="1"/>
</dbReference>
<reference evidence="7 8" key="1">
    <citation type="submission" date="2024-01" db="EMBL/GenBank/DDBJ databases">
        <title>The genomes of 5 underutilized Papilionoideae crops provide insights into root nodulation and disease resistanc.</title>
        <authorList>
            <person name="Jiang F."/>
        </authorList>
    </citation>
    <scope>NUCLEOTIDE SEQUENCE [LARGE SCALE GENOMIC DNA]</scope>
    <source>
        <strain evidence="7">JINMINGXINNONG_FW02</strain>
        <tissue evidence="7">Leaves</tissue>
    </source>
</reference>
<dbReference type="AlphaFoldDB" id="A0AAN9NJK4"/>
<comment type="similarity">
    <text evidence="2 6">Belongs to the plant self-incompatibility (S1) protein family.</text>
</comment>
<dbReference type="Pfam" id="PF05938">
    <property type="entry name" value="Self-incomp_S1"/>
    <property type="match status" value="1"/>
</dbReference>
<evidence type="ECO:0000256" key="4">
    <source>
        <dbReference type="ARBA" id="ARBA00022525"/>
    </source>
</evidence>
<dbReference type="PANTHER" id="PTHR31232">
    <property type="match status" value="1"/>
</dbReference>